<gene>
    <name evidence="2" type="ORF">CAEBREN_24475</name>
</gene>
<feature type="domain" description="Sdz-33 F-box" evidence="1">
    <location>
        <begin position="126"/>
        <end position="191"/>
    </location>
</feature>
<dbReference type="Pfam" id="PF07735">
    <property type="entry name" value="FBA_2"/>
    <property type="match status" value="1"/>
</dbReference>
<dbReference type="InterPro" id="IPR012885">
    <property type="entry name" value="F-box_Sdz-33"/>
</dbReference>
<sequence>MYWEMGAYGRKKKLTVPQSVLIEVSNHDDPFGGTTYEWNKGEYTMKDWLKHLQDIFDFPQILDIWFKENSSEFDVDDIKEAFGNATEFYIEKTGCIIFSQMVRQKFFPIEDLTIETENFQDSKIPPSLLMQNHNYLCIYGENVVPITLNQLLLINSKNINIESLRITPKQINKFIKLWQQGSNPRMEHLRFKYSNIEEVMNGINHEVIPNNRRRLFKSTNGWRESHY</sequence>
<proteinExistence type="predicted"/>
<dbReference type="PANTHER" id="PTHR22899:SF0">
    <property type="entry name" value="F-BOX ASSOCIATED DOMAIN-CONTAINING PROTEIN-RELATED"/>
    <property type="match status" value="1"/>
</dbReference>
<evidence type="ECO:0000313" key="3">
    <source>
        <dbReference type="Proteomes" id="UP000008068"/>
    </source>
</evidence>
<dbReference type="InParanoid" id="G0N0D0"/>
<dbReference type="FunCoup" id="G0N0D0">
    <property type="interactions" value="1044"/>
</dbReference>
<evidence type="ECO:0000259" key="1">
    <source>
        <dbReference type="Pfam" id="PF07735"/>
    </source>
</evidence>
<organism evidence="3">
    <name type="scientific">Caenorhabditis brenneri</name>
    <name type="common">Nematode worm</name>
    <dbReference type="NCBI Taxonomy" id="135651"/>
    <lineage>
        <taxon>Eukaryota</taxon>
        <taxon>Metazoa</taxon>
        <taxon>Ecdysozoa</taxon>
        <taxon>Nematoda</taxon>
        <taxon>Chromadorea</taxon>
        <taxon>Rhabditida</taxon>
        <taxon>Rhabditina</taxon>
        <taxon>Rhabditomorpha</taxon>
        <taxon>Rhabditoidea</taxon>
        <taxon>Rhabditidae</taxon>
        <taxon>Peloderinae</taxon>
        <taxon>Caenorhabditis</taxon>
    </lineage>
</organism>
<dbReference type="EMBL" id="GL379824">
    <property type="protein sequence ID" value="EGT48965.1"/>
    <property type="molecule type" value="Genomic_DNA"/>
</dbReference>
<keyword evidence="3" id="KW-1185">Reference proteome</keyword>
<dbReference type="InterPro" id="IPR053222">
    <property type="entry name" value="Zygotic_Embryogenesis-Asso"/>
</dbReference>
<evidence type="ECO:0000313" key="2">
    <source>
        <dbReference type="EMBL" id="EGT48965.1"/>
    </source>
</evidence>
<accession>G0N0D0</accession>
<name>G0N0D0_CAEBE</name>
<protein>
    <recommendedName>
        <fullName evidence="1">Sdz-33 F-box domain-containing protein</fullName>
    </recommendedName>
</protein>
<dbReference type="PANTHER" id="PTHR22899">
    <property type="entry name" value="CYCLIN-RELATED F-BOX FAMILY"/>
    <property type="match status" value="1"/>
</dbReference>
<dbReference type="Proteomes" id="UP000008068">
    <property type="component" value="Unassembled WGS sequence"/>
</dbReference>
<dbReference type="HOGENOM" id="CLU_028840_1_2_1"/>
<reference evidence="3" key="1">
    <citation type="submission" date="2011-07" db="EMBL/GenBank/DDBJ databases">
        <authorList>
            <consortium name="Caenorhabditis brenneri Sequencing and Analysis Consortium"/>
            <person name="Wilson R.K."/>
        </authorList>
    </citation>
    <scope>NUCLEOTIDE SEQUENCE [LARGE SCALE GENOMIC DNA]</scope>
    <source>
        <strain evidence="3">PB2801</strain>
    </source>
</reference>
<dbReference type="eggNOG" id="ENOG502RKCV">
    <property type="taxonomic scope" value="Eukaryota"/>
</dbReference>
<dbReference type="AlphaFoldDB" id="G0N0D0"/>